<protein>
    <submittedName>
        <fullName evidence="1">Uncharacterized protein</fullName>
    </submittedName>
</protein>
<proteinExistence type="predicted"/>
<gene>
    <name evidence="1" type="ORF">CJD50_00530</name>
</gene>
<keyword evidence="2" id="KW-1185">Reference proteome</keyword>
<dbReference type="InterPro" id="IPR049725">
    <property type="entry name" value="STM3845-like"/>
</dbReference>
<evidence type="ECO:0000313" key="2">
    <source>
        <dbReference type="Proteomes" id="UP000218796"/>
    </source>
</evidence>
<accession>A0A2A2MGE2</accession>
<comment type="caution">
    <text evidence="1">The sequence shown here is derived from an EMBL/GenBank/DDBJ whole genome shotgun (WGS) entry which is preliminary data.</text>
</comment>
<sequence length="318" mass="36828">MYEQIIKDTFKNLDVENFTVINNSLNLIFVCGGLVDVKEAIPTSMRGQLYAYTATEHEDFHNCLRMAESFKDYIETGQYDDLLHFEHDIAKISSQVLLFLESPGSLVELGIFSSFENLYDKICVIAPEDHVESEDSFIFLGPLKRISTHVNEAVLTYPYDAENGKFDKAVWGQICEDIFTRVDSKVKVEKFRKNDDGHLCMLILEIINISFPVQISEIESVLSSFQIKIPQKRLSQLIYLLLTLELIQKKKRSSNTYFFPPKKLANDNYIKFGSYSDKKQFDKTRNKINLKQELALNLRDKEQRRLSVLAKYGEENDQ</sequence>
<organism evidence="1 2">
    <name type="scientific">Hafnia paralvei</name>
    <dbReference type="NCBI Taxonomy" id="546367"/>
    <lineage>
        <taxon>Bacteria</taxon>
        <taxon>Pseudomonadati</taxon>
        <taxon>Pseudomonadota</taxon>
        <taxon>Gammaproteobacteria</taxon>
        <taxon>Enterobacterales</taxon>
        <taxon>Hafniaceae</taxon>
        <taxon>Hafnia</taxon>
    </lineage>
</organism>
<dbReference type="OrthoDB" id="9157388at2"/>
<dbReference type="Proteomes" id="UP000218796">
    <property type="component" value="Unassembled WGS sequence"/>
</dbReference>
<reference evidence="1 2" key="1">
    <citation type="submission" date="2017-08" db="EMBL/GenBank/DDBJ databases">
        <title>Draft Genome Sequence of Hafnia alvei CITHA-6 Isolated from Raw Bovine Milk.</title>
        <authorList>
            <person name="Culligan E.P."/>
            <person name="Mcsweeney A."/>
            <person name="O'Doherty C."/>
            <person name="Gleeson E."/>
            <person name="O'Riordan D."/>
            <person name="Sleator R.D."/>
        </authorList>
    </citation>
    <scope>NUCLEOTIDE SEQUENCE [LARGE SCALE GENOMIC DNA]</scope>
    <source>
        <strain evidence="1 2">CITHA-6</strain>
    </source>
</reference>
<name>A0A2A2MGE2_9GAMM</name>
<dbReference type="EMBL" id="NQMS01000001">
    <property type="protein sequence ID" value="PAV98008.1"/>
    <property type="molecule type" value="Genomic_DNA"/>
</dbReference>
<dbReference type="RefSeq" id="WP_095661422.1">
    <property type="nucleotide sequence ID" value="NZ_NQMS01000001.1"/>
</dbReference>
<dbReference type="NCBIfam" id="NF038232">
    <property type="entry name" value="STM3845_fam"/>
    <property type="match status" value="1"/>
</dbReference>
<dbReference type="AlphaFoldDB" id="A0A2A2MGE2"/>
<evidence type="ECO:0000313" key="1">
    <source>
        <dbReference type="EMBL" id="PAV98008.1"/>
    </source>
</evidence>